<name>A0ABD2HZU3_9BILA</name>
<gene>
    <name evidence="1" type="ORF">niasHT_032315</name>
</gene>
<sequence>MTIELAQLIGVALNCEITIFGKINVNFHFFLMEKQTASRALLMKQQQEMKLFISRSCNCTMKAWIMQLLGCQIGTLTNWTFSGMINGNLPNEMVFALWI</sequence>
<keyword evidence="2" id="KW-1185">Reference proteome</keyword>
<protein>
    <submittedName>
        <fullName evidence="1">Uncharacterized protein</fullName>
    </submittedName>
</protein>
<proteinExistence type="predicted"/>
<dbReference type="AlphaFoldDB" id="A0ABD2HZU3"/>
<dbReference type="EMBL" id="JBICBT010001381">
    <property type="protein sequence ID" value="KAL3070525.1"/>
    <property type="molecule type" value="Genomic_DNA"/>
</dbReference>
<accession>A0ABD2HZU3</accession>
<evidence type="ECO:0000313" key="1">
    <source>
        <dbReference type="EMBL" id="KAL3070525.1"/>
    </source>
</evidence>
<reference evidence="1 2" key="1">
    <citation type="submission" date="2024-10" db="EMBL/GenBank/DDBJ databases">
        <authorList>
            <person name="Kim D."/>
        </authorList>
    </citation>
    <scope>NUCLEOTIDE SEQUENCE [LARGE SCALE GENOMIC DNA]</scope>
    <source>
        <strain evidence="1">BH-2024</strain>
    </source>
</reference>
<dbReference type="Proteomes" id="UP001620626">
    <property type="component" value="Unassembled WGS sequence"/>
</dbReference>
<comment type="caution">
    <text evidence="1">The sequence shown here is derived from an EMBL/GenBank/DDBJ whole genome shotgun (WGS) entry which is preliminary data.</text>
</comment>
<evidence type="ECO:0000313" key="2">
    <source>
        <dbReference type="Proteomes" id="UP001620626"/>
    </source>
</evidence>
<organism evidence="1 2">
    <name type="scientific">Heterodera trifolii</name>
    <dbReference type="NCBI Taxonomy" id="157864"/>
    <lineage>
        <taxon>Eukaryota</taxon>
        <taxon>Metazoa</taxon>
        <taxon>Ecdysozoa</taxon>
        <taxon>Nematoda</taxon>
        <taxon>Chromadorea</taxon>
        <taxon>Rhabditida</taxon>
        <taxon>Tylenchina</taxon>
        <taxon>Tylenchomorpha</taxon>
        <taxon>Tylenchoidea</taxon>
        <taxon>Heteroderidae</taxon>
        <taxon>Heteroderinae</taxon>
        <taxon>Heterodera</taxon>
    </lineage>
</organism>